<dbReference type="Gene3D" id="3.40.50.300">
    <property type="entry name" value="P-loop containing nucleotide triphosphate hydrolases"/>
    <property type="match status" value="1"/>
</dbReference>
<dbReference type="EMBL" id="AKFS01000245">
    <property type="protein sequence ID" value="EJF39730.1"/>
    <property type="molecule type" value="Genomic_DNA"/>
</dbReference>
<keyword evidence="6" id="KW-1185">Reference proteome</keyword>
<dbReference type="PANTHER" id="PTHR32114:SF2">
    <property type="entry name" value="ABC TRANSPORTER ABCH.3"/>
    <property type="match status" value="1"/>
</dbReference>
<dbReference type="PANTHER" id="PTHR32114">
    <property type="entry name" value="ABC TRANSPORTER ABCH.3"/>
    <property type="match status" value="1"/>
</dbReference>
<protein>
    <recommendedName>
        <fullName evidence="3">Nuclease SbcCD subunit C</fullName>
    </recommendedName>
</protein>
<dbReference type="InterPro" id="IPR027417">
    <property type="entry name" value="P-loop_NTPase"/>
</dbReference>
<dbReference type="AlphaFoldDB" id="J1H2M9"/>
<evidence type="ECO:0000256" key="1">
    <source>
        <dbReference type="ARBA" id="ARBA00006930"/>
    </source>
</evidence>
<keyword evidence="5" id="KW-0540">Nuclease</keyword>
<dbReference type="SUPFAM" id="SSF52540">
    <property type="entry name" value="P-loop containing nucleoside triphosphate hydrolases"/>
    <property type="match status" value="1"/>
</dbReference>
<comment type="subunit">
    <text evidence="2">Heterodimer of SbcC and SbcD.</text>
</comment>
<evidence type="ECO:0000256" key="2">
    <source>
        <dbReference type="ARBA" id="ARBA00011322"/>
    </source>
</evidence>
<keyword evidence="5" id="KW-0378">Hydrolase</keyword>
<keyword evidence="5" id="KW-0269">Exonuclease</keyword>
<gene>
    <name evidence="5" type="ORF">HMPREF1317_2379</name>
</gene>
<comment type="similarity">
    <text evidence="1">Belongs to the SMC family. SbcC subfamily.</text>
</comment>
<organism evidence="5 6">
    <name type="scientific">Schaalia georgiae F0490</name>
    <dbReference type="NCBI Taxonomy" id="1125717"/>
    <lineage>
        <taxon>Bacteria</taxon>
        <taxon>Bacillati</taxon>
        <taxon>Actinomycetota</taxon>
        <taxon>Actinomycetes</taxon>
        <taxon>Actinomycetales</taxon>
        <taxon>Actinomycetaceae</taxon>
        <taxon>Schaalia</taxon>
    </lineage>
</organism>
<reference evidence="5 6" key="1">
    <citation type="submission" date="2012-05" db="EMBL/GenBank/DDBJ databases">
        <authorList>
            <person name="Harkins D.M."/>
            <person name="Madupu R."/>
            <person name="Durkin A.S."/>
            <person name="Torralba M."/>
            <person name="Methe B."/>
            <person name="Sutton G.G."/>
            <person name="Nelson K.E."/>
        </authorList>
    </citation>
    <scope>NUCLEOTIDE SEQUENCE [LARGE SCALE GENOMIC DNA]</scope>
    <source>
        <strain evidence="5 6">F0490</strain>
    </source>
</reference>
<accession>J1H2M9</accession>
<evidence type="ECO:0000313" key="6">
    <source>
        <dbReference type="Proteomes" id="UP000004578"/>
    </source>
</evidence>
<feature type="region of interest" description="Disordered" evidence="4">
    <location>
        <begin position="255"/>
        <end position="274"/>
    </location>
</feature>
<evidence type="ECO:0000256" key="4">
    <source>
        <dbReference type="SAM" id="MobiDB-lite"/>
    </source>
</evidence>
<evidence type="ECO:0000313" key="5">
    <source>
        <dbReference type="EMBL" id="EJF39730.1"/>
    </source>
</evidence>
<dbReference type="Pfam" id="PF13558">
    <property type="entry name" value="SbcC_Walker_B"/>
    <property type="match status" value="1"/>
</dbReference>
<evidence type="ECO:0000256" key="3">
    <source>
        <dbReference type="ARBA" id="ARBA00013368"/>
    </source>
</evidence>
<name>J1H2M9_9ACTO</name>
<dbReference type="RefSeq" id="WP_005871522.1">
    <property type="nucleotide sequence ID" value="NZ_AKFS01000245.1"/>
</dbReference>
<dbReference type="PATRIC" id="fig|1125717.3.peg.1532"/>
<dbReference type="GO" id="GO:0004527">
    <property type="term" value="F:exonuclease activity"/>
    <property type="evidence" value="ECO:0007669"/>
    <property type="project" value="UniProtKB-KW"/>
</dbReference>
<feature type="non-terminal residue" evidence="5">
    <location>
        <position position="1"/>
    </location>
</feature>
<sequence>WLSATAGTLAAGLADGSPCPVCGSESHPSPAPLSEDGITREQVRGLDEARQRADGELADAKSAHSDAVREISRLNAIAGDHTGAIEDLRGAAASRLRALEEAAGRIPGVEEAIGQERRNLGELEERRADAAASLARTRATLGEERAALERARGQVADQAPRGRTIAESIEESEALASSFSALLEAASTWSGACEQEEAARAEFIAQLSRSGLPADGDSWRGALVYEDLLDSYEARIRGHDQQLFAVRQDLASQEMERAGDLEAPDAEGAQERARASERARVAAHQRVGSLEQCARELGSAVESLASCVDELRAARQEAGPVRRLADIAAASSPENLAATPLSAWVLVSCLEEVLRATNPRLAAISSGRYELVAVPDDGTQSRKSGLGLRIVDHDTDTERSARTLSGGETFYTSLALALGLADVVTAEAGGVELRTVFIDEGFGSLDAHTLSLVMDQLHQLRDDGRCVGVVSHVEEMASQIPDQVRVRPLAAGGSALRVRA</sequence>
<comment type="caution">
    <text evidence="5">The sequence shown here is derived from an EMBL/GenBank/DDBJ whole genome shotgun (WGS) entry which is preliminary data.</text>
</comment>
<proteinExistence type="inferred from homology"/>
<dbReference type="OrthoDB" id="9795626at2"/>
<dbReference type="Proteomes" id="UP000004578">
    <property type="component" value="Unassembled WGS sequence"/>
</dbReference>